<name>C4IFA6_CLOBU</name>
<dbReference type="eggNOG" id="ENOG5032T0J">
    <property type="taxonomic scope" value="Bacteria"/>
</dbReference>
<dbReference type="HOGENOM" id="CLU_074053_1_0_9"/>
<dbReference type="AlphaFoldDB" id="C4IFA6"/>
<accession>C4IFA6</accession>
<proteinExistence type="predicted"/>
<reference evidence="1 2" key="1">
    <citation type="submission" date="2009-08" db="EMBL/GenBank/DDBJ databases">
        <authorList>
            <person name="Shrivastava S."/>
            <person name="Brinkac L.B."/>
            <person name="Brown J.L."/>
            <person name="Bruce D.B."/>
            <person name="Detter C."/>
            <person name="Green L.D."/>
            <person name="Munk C.A."/>
            <person name="Rogers Y.C."/>
            <person name="Tapia R."/>
            <person name="Sims D.R."/>
            <person name="Smith L.A."/>
            <person name="Smith T.J."/>
            <person name="Sutton G."/>
            <person name="Brettin T."/>
        </authorList>
    </citation>
    <scope>NUCLEOTIDE SEQUENCE [LARGE SCALE GENOMIC DNA]</scope>
    <source>
        <strain evidence="2">E4 str. BoNT E BL5262</strain>
    </source>
</reference>
<dbReference type="RefSeq" id="WP_003415506.1">
    <property type="nucleotide sequence ID" value="NZ_ACOM01000005.1"/>
</dbReference>
<protein>
    <recommendedName>
        <fullName evidence="3">AP2 domain protein</fullName>
    </recommendedName>
</protein>
<dbReference type="Proteomes" id="UP000003081">
    <property type="component" value="Unassembled WGS sequence"/>
</dbReference>
<evidence type="ECO:0000313" key="1">
    <source>
        <dbReference type="EMBL" id="EEP54830.1"/>
    </source>
</evidence>
<gene>
    <name evidence="1" type="ORF">CLP_1610</name>
</gene>
<comment type="caution">
    <text evidence="1">The sequence shown here is derived from an EMBL/GenBank/DDBJ whole genome shotgun (WGS) entry which is preliminary data.</text>
</comment>
<keyword evidence="2" id="KW-1185">Reference proteome</keyword>
<organism evidence="1 2">
    <name type="scientific">Clostridium butyricum E4 str. BoNT E BL5262</name>
    <dbReference type="NCBI Taxonomy" id="632245"/>
    <lineage>
        <taxon>Bacteria</taxon>
        <taxon>Bacillati</taxon>
        <taxon>Bacillota</taxon>
        <taxon>Clostridia</taxon>
        <taxon>Eubacteriales</taxon>
        <taxon>Clostridiaceae</taxon>
        <taxon>Clostridium</taxon>
    </lineage>
</organism>
<dbReference type="EMBL" id="ACOM01000005">
    <property type="protein sequence ID" value="EEP54830.1"/>
    <property type="molecule type" value="Genomic_DNA"/>
</dbReference>
<sequence length="211" mass="24907">MEDLTGKKYSKLTVIKFSGKRESHAKWLCLCECGKETIVDGWKLKSGHTKSCGCLKMKGNHSRTYRRLNQIWRDMKSRCKNSNYKNYHRYGGRGIKVCDEWDKNFKEFYNWSLNNGYSDNLTIDRIDVNGNYEPSNCRWATKITQANNRDNNRIIEFEGEAHTLTEWSRIKGLGFKTLDYRLKAGWQLEKVFNKPLDIKCSHKKEDLKEDK</sequence>
<evidence type="ECO:0000313" key="2">
    <source>
        <dbReference type="Proteomes" id="UP000003081"/>
    </source>
</evidence>
<evidence type="ECO:0008006" key="3">
    <source>
        <dbReference type="Google" id="ProtNLM"/>
    </source>
</evidence>